<dbReference type="OrthoDB" id="77797at2759"/>
<keyword evidence="2" id="KW-1185">Reference proteome</keyword>
<dbReference type="Pfam" id="PF14712">
    <property type="entry name" value="Snapin_Pallidin"/>
    <property type="match status" value="1"/>
</dbReference>
<dbReference type="OMA" id="PKVERCH"/>
<protein>
    <submittedName>
        <fullName evidence="1">Snapin/Pallidin/Snn1</fullName>
    </submittedName>
</protein>
<reference evidence="2" key="1">
    <citation type="submission" date="2014-09" db="EMBL/GenBank/DDBJ databases">
        <authorList>
            <person name="Sharma Rahul"/>
            <person name="Thines Marco"/>
        </authorList>
    </citation>
    <scope>NUCLEOTIDE SEQUENCE [LARGE SCALE GENOMIC DNA]</scope>
</reference>
<dbReference type="GeneID" id="36409252"/>
<dbReference type="Proteomes" id="UP000054928">
    <property type="component" value="Unassembled WGS sequence"/>
</dbReference>
<dbReference type="EMBL" id="CCYD01000810">
    <property type="protein sequence ID" value="CEG43913.1"/>
    <property type="molecule type" value="Genomic_DNA"/>
</dbReference>
<accession>A0A0P1ARB8</accession>
<dbReference type="InterPro" id="IPR028119">
    <property type="entry name" value="Snapin/Pallidin/Snn1"/>
</dbReference>
<evidence type="ECO:0000313" key="1">
    <source>
        <dbReference type="EMBL" id="CEG43913.1"/>
    </source>
</evidence>
<evidence type="ECO:0000313" key="2">
    <source>
        <dbReference type="Proteomes" id="UP000054928"/>
    </source>
</evidence>
<dbReference type="RefSeq" id="XP_024580282.1">
    <property type="nucleotide sequence ID" value="XM_024729956.1"/>
</dbReference>
<sequence length="118" mass="13265">MTPSEDATFAQGMFVTLWPKLERCHDYVEMLVAAQEKLQITVDELIAGLNEAKNAEGSAIVSYADRIRNFPARVEKLQQKLARIHDRLVAMKESPSFHLSPTPKFSSEEAVLFASPLF</sequence>
<proteinExistence type="predicted"/>
<organism evidence="1 2">
    <name type="scientific">Plasmopara halstedii</name>
    <name type="common">Downy mildew of sunflower</name>
    <dbReference type="NCBI Taxonomy" id="4781"/>
    <lineage>
        <taxon>Eukaryota</taxon>
        <taxon>Sar</taxon>
        <taxon>Stramenopiles</taxon>
        <taxon>Oomycota</taxon>
        <taxon>Peronosporomycetes</taxon>
        <taxon>Peronosporales</taxon>
        <taxon>Peronosporaceae</taxon>
        <taxon>Plasmopara</taxon>
    </lineage>
</organism>
<dbReference type="AlphaFoldDB" id="A0A0P1ARB8"/>
<name>A0A0P1ARB8_PLAHL</name>